<dbReference type="AlphaFoldDB" id="A0A3S4I2X0"/>
<feature type="compositionally biased region" description="Basic and acidic residues" evidence="1">
    <location>
        <begin position="283"/>
        <end position="292"/>
    </location>
</feature>
<gene>
    <name evidence="2" type="ORF">NCTC9695_00462</name>
</gene>
<feature type="compositionally biased region" description="Basic and acidic residues" evidence="1">
    <location>
        <begin position="318"/>
        <end position="333"/>
    </location>
</feature>
<sequence>MPFLGSIEKPHEKKLSHFKNAAAQTTYGAMLWQAEGGGAIGKVNSNGYSGKYQMGGSEISATGRKLGYIDKKGNWTGKNGINSKADWLKSNQAQDEFFIEYTKSNWNALQNSMKKSNINLDSLIGKKVAGITITESGLLAASHLAGAGSVAEFIKTNGDKIAVDGSGKKMTDYLSMGANKDVSSITGNKFFAYKDIGALDNKEHKYHVAGMAGLSYTRKKDNKKITVKIKESEDYQEQQNYALSKINSSKEDQGSRDKKESTHTNTNWIEKIGEYFSEITEKPKEISKDSKNRKAKKITPTLPQEKHPEENISSGQYPKEEKKHEVKKEDVKKTRLQLQKIARTKEAST</sequence>
<feature type="region of interest" description="Disordered" evidence="1">
    <location>
        <begin position="245"/>
        <end position="265"/>
    </location>
</feature>
<evidence type="ECO:0000313" key="2">
    <source>
        <dbReference type="EMBL" id="VEB40076.1"/>
    </source>
</evidence>
<feature type="region of interest" description="Disordered" evidence="1">
    <location>
        <begin position="283"/>
        <end position="334"/>
    </location>
</feature>
<proteinExistence type="predicted"/>
<accession>A0A3S4I2X0</accession>
<reference evidence="2 3" key="1">
    <citation type="submission" date="2018-12" db="EMBL/GenBank/DDBJ databases">
        <authorList>
            <consortium name="Pathogen Informatics"/>
        </authorList>
    </citation>
    <scope>NUCLEOTIDE SEQUENCE [LARGE SCALE GENOMIC DNA]</scope>
    <source>
        <strain evidence="2 3">NCTC9695</strain>
    </source>
</reference>
<feature type="compositionally biased region" description="Basic and acidic residues" evidence="1">
    <location>
        <begin position="248"/>
        <end position="262"/>
    </location>
</feature>
<evidence type="ECO:0000313" key="3">
    <source>
        <dbReference type="Proteomes" id="UP000275777"/>
    </source>
</evidence>
<name>A0A3S4I2X0_CHRVL</name>
<dbReference type="Proteomes" id="UP000275777">
    <property type="component" value="Chromosome"/>
</dbReference>
<organism evidence="2 3">
    <name type="scientific">Chromobacterium violaceum</name>
    <dbReference type="NCBI Taxonomy" id="536"/>
    <lineage>
        <taxon>Bacteria</taxon>
        <taxon>Pseudomonadati</taxon>
        <taxon>Pseudomonadota</taxon>
        <taxon>Betaproteobacteria</taxon>
        <taxon>Neisseriales</taxon>
        <taxon>Chromobacteriaceae</taxon>
        <taxon>Chromobacterium</taxon>
    </lineage>
</organism>
<evidence type="ECO:0000256" key="1">
    <source>
        <dbReference type="SAM" id="MobiDB-lite"/>
    </source>
</evidence>
<dbReference type="EMBL" id="LR134182">
    <property type="protein sequence ID" value="VEB40076.1"/>
    <property type="molecule type" value="Genomic_DNA"/>
</dbReference>
<protein>
    <submittedName>
        <fullName evidence="2">Uncharacterized protein</fullName>
    </submittedName>
</protein>